<dbReference type="PIRSF" id="PIRSF000124">
    <property type="entry name" value="UDPglc_GDPman_dh"/>
    <property type="match status" value="1"/>
</dbReference>
<evidence type="ECO:0000313" key="6">
    <source>
        <dbReference type="EMBL" id="XFO65180.1"/>
    </source>
</evidence>
<dbReference type="InterPro" id="IPR014027">
    <property type="entry name" value="UDP-Glc/GDP-Man_DH_C"/>
</dbReference>
<reference evidence="6" key="1">
    <citation type="submission" date="2024-05" db="EMBL/GenBank/DDBJ databases">
        <title>Isolation and characterization of Sporomusa carbonis sp. nov., a carboxydotrophic hydrogenogen in the genus of Sporomusa isolated from a charcoal burning pile.</title>
        <authorList>
            <person name="Boeer T."/>
            <person name="Rosenbaum F."/>
            <person name="Eysell L."/>
            <person name="Mueller V."/>
            <person name="Daniel R."/>
            <person name="Poehlein A."/>
        </authorList>
    </citation>
    <scope>NUCLEOTIDE SEQUENCE [LARGE SCALE GENOMIC DNA]</scope>
    <source>
        <strain evidence="6">DSM 10669</strain>
    </source>
</reference>
<dbReference type="InterPro" id="IPR028359">
    <property type="entry name" value="UDP_ManNAc/GlcNAc_DH"/>
</dbReference>
<dbReference type="NCBIfam" id="TIGR03026">
    <property type="entry name" value="NDP-sugDHase"/>
    <property type="match status" value="1"/>
</dbReference>
<dbReference type="Pfam" id="PF00984">
    <property type="entry name" value="UDPG_MGDP_dh"/>
    <property type="match status" value="1"/>
</dbReference>
<dbReference type="Proteomes" id="UP000216752">
    <property type="component" value="Chromosome"/>
</dbReference>
<dbReference type="SUPFAM" id="SSF52413">
    <property type="entry name" value="UDP-glucose/GDP-mannose dehydrogenase C-terminal domain"/>
    <property type="match status" value="1"/>
</dbReference>
<dbReference type="SUPFAM" id="SSF48179">
    <property type="entry name" value="6-phosphogluconate dehydrogenase C-terminal domain-like"/>
    <property type="match status" value="1"/>
</dbReference>
<comment type="similarity">
    <text evidence="1 4">Belongs to the UDP-glucose/GDP-mannose dehydrogenase family.</text>
</comment>
<dbReference type="EC" id="1.1.1.136" evidence="6"/>
<dbReference type="SMART" id="SM00984">
    <property type="entry name" value="UDPG_MGDP_dh_C"/>
    <property type="match status" value="1"/>
</dbReference>
<dbReference type="PIRSF" id="PIRSF500136">
    <property type="entry name" value="UDP_ManNAc_DH"/>
    <property type="match status" value="1"/>
</dbReference>
<sequence length="442" mass="49050">MLLEVFNGIQTKKDYLAVVGLGYVGLPIAVAFAEKVKTLGFDINQEKIAICKKGIDPTQEIGDEKIQSSTLEFTTDPARLQAAKMIIVAVPTPINGDKTPNLSPVVYASQIVGKNLSKGSIVVFESTVYPGVTEDICIPILETESGLRCGRDFKVGYSPERINPGDKVHRLDNIIKIVSGIDEETLEEIAAIYELIIHASVYKAPSIKVAEAAKLSENAQRDINIAFMNELAMAFDRMGINTKDVIDAMNTKWNALGFYPGLVGGHCIGIDPYYFIYQAEVLGYHSEIIAAGRKVNDGMATFIAHNVIKKMIQAGKNVNKSNIYVMGVSFKENCPDMRNSKAVDICKQLAGYGITVKVVDPVVDKTEYKRELNQELVEIKDISNADCLIFLVGHQQFKDIAVTDIERMFKQKNNQSKHVIIDIKNVIEQKKLEEEVYSYWSL</sequence>
<gene>
    <name evidence="6" type="primary">wbpA_1</name>
    <name evidence="6" type="ORF">SPSIL_012890</name>
</gene>
<feature type="domain" description="UDP-glucose/GDP-mannose dehydrogenase C-terminal" evidence="5">
    <location>
        <begin position="324"/>
        <end position="429"/>
    </location>
</feature>
<evidence type="ECO:0000313" key="7">
    <source>
        <dbReference type="Proteomes" id="UP000216752"/>
    </source>
</evidence>
<dbReference type="GO" id="GO:0047004">
    <property type="term" value="F:UDP-N-acetylglucosamine 6-dehydrogenase activity"/>
    <property type="evidence" value="ECO:0007669"/>
    <property type="project" value="UniProtKB-EC"/>
</dbReference>
<dbReference type="InterPro" id="IPR014026">
    <property type="entry name" value="UDP-Glc/GDP-Man_DH_dimer"/>
</dbReference>
<evidence type="ECO:0000256" key="2">
    <source>
        <dbReference type="ARBA" id="ARBA00023002"/>
    </source>
</evidence>
<dbReference type="InterPro" id="IPR008927">
    <property type="entry name" value="6-PGluconate_DH-like_C_sf"/>
</dbReference>
<proteinExistence type="inferred from homology"/>
<dbReference type="RefSeq" id="WP_094605562.1">
    <property type="nucleotide sequence ID" value="NZ_CP155573.1"/>
</dbReference>
<keyword evidence="3" id="KW-0520">NAD</keyword>
<dbReference type="PANTHER" id="PTHR43491">
    <property type="entry name" value="UDP-N-ACETYL-D-MANNOSAMINE DEHYDROGENASE"/>
    <property type="match status" value="1"/>
</dbReference>
<dbReference type="InterPro" id="IPR036291">
    <property type="entry name" value="NAD(P)-bd_dom_sf"/>
</dbReference>
<dbReference type="Pfam" id="PF03720">
    <property type="entry name" value="UDPG_MGDP_dh_C"/>
    <property type="match status" value="1"/>
</dbReference>
<evidence type="ECO:0000256" key="1">
    <source>
        <dbReference type="ARBA" id="ARBA00006601"/>
    </source>
</evidence>
<dbReference type="EMBL" id="CP155573">
    <property type="protein sequence ID" value="XFO65180.1"/>
    <property type="molecule type" value="Genomic_DNA"/>
</dbReference>
<evidence type="ECO:0000259" key="5">
    <source>
        <dbReference type="SMART" id="SM00984"/>
    </source>
</evidence>
<dbReference type="PANTHER" id="PTHR43491:SF2">
    <property type="entry name" value="UDP-N-ACETYL-D-MANNOSAMINE DEHYDROGENASE"/>
    <property type="match status" value="1"/>
</dbReference>
<name>A0ABZ3IHP8_9FIRM</name>
<protein>
    <submittedName>
        <fullName evidence="6">UDP-N-acetyl-D-glucosamine 6-dehydrogenase</fullName>
        <ecNumber evidence="6">1.1.1.136</ecNumber>
    </submittedName>
</protein>
<keyword evidence="2 6" id="KW-0560">Oxidoreductase</keyword>
<keyword evidence="7" id="KW-1185">Reference proteome</keyword>
<evidence type="ECO:0000256" key="3">
    <source>
        <dbReference type="ARBA" id="ARBA00023027"/>
    </source>
</evidence>
<dbReference type="InterPro" id="IPR036220">
    <property type="entry name" value="UDP-Glc/GDP-Man_DH_C_sf"/>
</dbReference>
<dbReference type="InterPro" id="IPR017476">
    <property type="entry name" value="UDP-Glc/GDP-Man"/>
</dbReference>
<dbReference type="SUPFAM" id="SSF51735">
    <property type="entry name" value="NAD(P)-binding Rossmann-fold domains"/>
    <property type="match status" value="1"/>
</dbReference>
<accession>A0ABZ3IHP8</accession>
<evidence type="ECO:0000256" key="4">
    <source>
        <dbReference type="PIRNR" id="PIRNR000124"/>
    </source>
</evidence>
<dbReference type="InterPro" id="IPR001732">
    <property type="entry name" value="UDP-Glc/GDP-Man_DH_N"/>
</dbReference>
<organism evidence="6 7">
    <name type="scientific">Sporomusa silvacetica DSM 10669</name>
    <dbReference type="NCBI Taxonomy" id="1123289"/>
    <lineage>
        <taxon>Bacteria</taxon>
        <taxon>Bacillati</taxon>
        <taxon>Bacillota</taxon>
        <taxon>Negativicutes</taxon>
        <taxon>Selenomonadales</taxon>
        <taxon>Sporomusaceae</taxon>
        <taxon>Sporomusa</taxon>
    </lineage>
</organism>
<dbReference type="Pfam" id="PF03721">
    <property type="entry name" value="UDPG_MGDP_dh_N"/>
    <property type="match status" value="1"/>
</dbReference>
<dbReference type="Gene3D" id="3.40.50.720">
    <property type="entry name" value="NAD(P)-binding Rossmann-like Domain"/>
    <property type="match status" value="2"/>
</dbReference>